<reference evidence="3" key="1">
    <citation type="journal article" date="2013" name="Genome Biol. Evol.">
        <title>The genome sequence of Streptomyces lividans 66 reveals a novel tRNA-dependent peptide biosynthetic system within a metal-related genomic island.</title>
        <authorList>
            <person name="Cruz-Morales P."/>
            <person name="Vijgenboom E."/>
            <person name="Iruegas-Bocardo F."/>
            <person name="Girard G."/>
            <person name="Yanez-Guerra L.A."/>
            <person name="Ramos-Aboites H.E."/>
            <person name="Pernodet J.L."/>
            <person name="Anne J."/>
            <person name="van Wezel G.P."/>
            <person name="Barona-Gomez F."/>
        </authorList>
    </citation>
    <scope>NUCLEOTIDE SEQUENCE [LARGE SCALE GENOMIC DNA]</scope>
    <source>
        <strain evidence="3">1326</strain>
    </source>
</reference>
<protein>
    <submittedName>
        <fullName evidence="2">Uncharacterized protein</fullName>
    </submittedName>
</protein>
<name>A0A7U9DL90_STRLI</name>
<evidence type="ECO:0000313" key="2">
    <source>
        <dbReference type="EMBL" id="EOY45165.1"/>
    </source>
</evidence>
<dbReference type="Proteomes" id="UP000014062">
    <property type="component" value="Chromosome"/>
</dbReference>
<evidence type="ECO:0000256" key="1">
    <source>
        <dbReference type="SAM" id="MobiDB-lite"/>
    </source>
</evidence>
<dbReference type="EMBL" id="CM001889">
    <property type="protein sequence ID" value="EOY45165.1"/>
    <property type="molecule type" value="Genomic_DNA"/>
</dbReference>
<evidence type="ECO:0000313" key="3">
    <source>
        <dbReference type="Proteomes" id="UP000014062"/>
    </source>
</evidence>
<dbReference type="AlphaFoldDB" id="A0A7U9DL90"/>
<proteinExistence type="predicted"/>
<sequence>MDHGFSPFHRDETREDGGTCRASDIHTYLRYLYGGHTAPSRTPATPHDIDT</sequence>
<organism evidence="2 3">
    <name type="scientific">Streptomyces lividans 1326</name>
    <dbReference type="NCBI Taxonomy" id="1200984"/>
    <lineage>
        <taxon>Bacteria</taxon>
        <taxon>Bacillati</taxon>
        <taxon>Actinomycetota</taxon>
        <taxon>Actinomycetes</taxon>
        <taxon>Kitasatosporales</taxon>
        <taxon>Streptomycetaceae</taxon>
        <taxon>Streptomyces</taxon>
    </lineage>
</organism>
<feature type="compositionally biased region" description="Basic and acidic residues" evidence="1">
    <location>
        <begin position="1"/>
        <end position="18"/>
    </location>
</feature>
<feature type="region of interest" description="Disordered" evidence="1">
    <location>
        <begin position="1"/>
        <end position="20"/>
    </location>
</feature>
<accession>A0A7U9DL90</accession>
<gene>
    <name evidence="2" type="ORF">SLI_0446</name>
</gene>